<evidence type="ECO:0000313" key="1">
    <source>
        <dbReference type="EMBL" id="MBC8581069.1"/>
    </source>
</evidence>
<proteinExistence type="predicted"/>
<organism evidence="1 2">
    <name type="scientific">Zhenhengia yiwuensis</name>
    <dbReference type="NCBI Taxonomy" id="2763666"/>
    <lineage>
        <taxon>Bacteria</taxon>
        <taxon>Bacillati</taxon>
        <taxon>Bacillota</taxon>
        <taxon>Clostridia</taxon>
        <taxon>Lachnospirales</taxon>
        <taxon>Lachnospiraceae</taxon>
        <taxon>Zhenhengia</taxon>
    </lineage>
</organism>
<dbReference type="AlphaFoldDB" id="A0A926EK49"/>
<protein>
    <recommendedName>
        <fullName evidence="3">Phage protein</fullName>
    </recommendedName>
</protein>
<dbReference type="EMBL" id="JACRSY010000036">
    <property type="protein sequence ID" value="MBC8581069.1"/>
    <property type="molecule type" value="Genomic_DNA"/>
</dbReference>
<gene>
    <name evidence="1" type="ORF">H8718_16250</name>
</gene>
<comment type="caution">
    <text evidence="1">The sequence shown here is derived from an EMBL/GenBank/DDBJ whole genome shotgun (WGS) entry which is preliminary data.</text>
</comment>
<name>A0A926EK49_9FIRM</name>
<accession>A0A926EK49</accession>
<evidence type="ECO:0000313" key="2">
    <source>
        <dbReference type="Proteomes" id="UP000655830"/>
    </source>
</evidence>
<keyword evidence="2" id="KW-1185">Reference proteome</keyword>
<dbReference type="Proteomes" id="UP000655830">
    <property type="component" value="Unassembled WGS sequence"/>
</dbReference>
<dbReference type="RefSeq" id="WP_249333793.1">
    <property type="nucleotide sequence ID" value="NZ_JACRSY010000036.1"/>
</dbReference>
<sequence length="98" mass="11390">MVEKVKIGWKEYEIKLLEPQQTLKTGSGECYGEIFYDEKVIHINKAYDAEQQEATLIHEVLHGIEDMYSLELGEETVTRLAKAIYTFLKDNNLEIKHS</sequence>
<reference evidence="1" key="1">
    <citation type="submission" date="2020-08" db="EMBL/GenBank/DDBJ databases">
        <title>Genome public.</title>
        <authorList>
            <person name="Liu C."/>
            <person name="Sun Q."/>
        </authorList>
    </citation>
    <scope>NUCLEOTIDE SEQUENCE</scope>
    <source>
        <strain evidence="1">NSJ-12</strain>
    </source>
</reference>
<evidence type="ECO:0008006" key="3">
    <source>
        <dbReference type="Google" id="ProtNLM"/>
    </source>
</evidence>